<dbReference type="GO" id="GO:0016787">
    <property type="term" value="F:hydrolase activity"/>
    <property type="evidence" value="ECO:0007669"/>
    <property type="project" value="UniProtKB-KW"/>
</dbReference>
<dbReference type="EMBL" id="JABFTP020000083">
    <property type="protein sequence ID" value="KAL3276199.1"/>
    <property type="molecule type" value="Genomic_DNA"/>
</dbReference>
<evidence type="ECO:0000256" key="2">
    <source>
        <dbReference type="ARBA" id="ARBA00022692"/>
    </source>
</evidence>
<feature type="transmembrane region" description="Helical" evidence="9">
    <location>
        <begin position="258"/>
        <end position="281"/>
    </location>
</feature>
<dbReference type="GO" id="GO:0005789">
    <property type="term" value="C:endoplasmic reticulum membrane"/>
    <property type="evidence" value="ECO:0007669"/>
    <property type="project" value="UniProtKB-SubCell"/>
</dbReference>
<protein>
    <recommendedName>
        <fullName evidence="12">Fat storage-inducing transmembrane protein</fullName>
    </recommendedName>
</protein>
<dbReference type="GO" id="GO:0006629">
    <property type="term" value="P:lipid metabolic process"/>
    <property type="evidence" value="ECO:0007669"/>
    <property type="project" value="UniProtKB-KW"/>
</dbReference>
<evidence type="ECO:0000256" key="4">
    <source>
        <dbReference type="ARBA" id="ARBA00022824"/>
    </source>
</evidence>
<evidence type="ECO:0008006" key="12">
    <source>
        <dbReference type="Google" id="ProtNLM"/>
    </source>
</evidence>
<keyword evidence="3" id="KW-0378">Hydrolase</keyword>
<dbReference type="PANTHER" id="PTHR23129:SF0">
    <property type="entry name" value="ACYL-COENZYME A DIPHOSPHATASE FITM2"/>
    <property type="match status" value="1"/>
</dbReference>
<sequence>MAFKRKTTSSTPLNFRPNMSDANVEPKGTKPTREATTVSEILTLMVIFLCKKILFLERRLKIIIYLGCLFGISLVADVMPIPRWYFSRSDNIINRFFVKFAWGWNLFLVIPFLVLTCYIYCCGQKRRIATHHLLRLFIATFFWWFWTKLFNVIEANFGRCISKGYNTKGTCLHAGHVWNGFDISGHCFILIYGSLLLIEETRCMMNWDGIKDYIRLEEHQRSFKDNSVNSNPLRNLSDEEFVNLQINYVKYTPYIRGLFIAITCLQVMWDFMLLTTMLYYHVMVEKLIGGIIAIMTWFLTYHIWYRFPKVLPVLPGEGVFKYIKDQITKAQFPVARRRIGNIVNNQVPTFMGRPIYRQNQETNQDGEGNR</sequence>
<evidence type="ECO:0000256" key="5">
    <source>
        <dbReference type="ARBA" id="ARBA00022989"/>
    </source>
</evidence>
<name>A0ABD2NCS3_9CUCU</name>
<evidence type="ECO:0000256" key="9">
    <source>
        <dbReference type="SAM" id="Phobius"/>
    </source>
</evidence>
<evidence type="ECO:0000313" key="11">
    <source>
        <dbReference type="Proteomes" id="UP001516400"/>
    </source>
</evidence>
<feature type="transmembrane region" description="Helical" evidence="9">
    <location>
        <begin position="133"/>
        <end position="157"/>
    </location>
</feature>
<keyword evidence="2 9" id="KW-0812">Transmembrane</keyword>
<evidence type="ECO:0000256" key="1">
    <source>
        <dbReference type="ARBA" id="ARBA00004477"/>
    </source>
</evidence>
<evidence type="ECO:0000256" key="3">
    <source>
        <dbReference type="ARBA" id="ARBA00022801"/>
    </source>
</evidence>
<feature type="transmembrane region" description="Helical" evidence="9">
    <location>
        <begin position="287"/>
        <end position="305"/>
    </location>
</feature>
<feature type="transmembrane region" description="Helical" evidence="9">
    <location>
        <begin position="62"/>
        <end position="81"/>
    </location>
</feature>
<feature type="transmembrane region" description="Helical" evidence="9">
    <location>
        <begin position="177"/>
        <end position="198"/>
    </location>
</feature>
<comment type="subcellular location">
    <subcellularLocation>
        <location evidence="1">Endoplasmic reticulum membrane</location>
        <topology evidence="1">Multi-pass membrane protein</topology>
    </subcellularLocation>
</comment>
<comment type="caution">
    <text evidence="10">The sequence shown here is derived from an EMBL/GenBank/DDBJ whole genome shotgun (WGS) entry which is preliminary data.</text>
</comment>
<organism evidence="10 11">
    <name type="scientific">Cryptolaemus montrouzieri</name>
    <dbReference type="NCBI Taxonomy" id="559131"/>
    <lineage>
        <taxon>Eukaryota</taxon>
        <taxon>Metazoa</taxon>
        <taxon>Ecdysozoa</taxon>
        <taxon>Arthropoda</taxon>
        <taxon>Hexapoda</taxon>
        <taxon>Insecta</taxon>
        <taxon>Pterygota</taxon>
        <taxon>Neoptera</taxon>
        <taxon>Endopterygota</taxon>
        <taxon>Coleoptera</taxon>
        <taxon>Polyphaga</taxon>
        <taxon>Cucujiformia</taxon>
        <taxon>Coccinelloidea</taxon>
        <taxon>Coccinellidae</taxon>
        <taxon>Scymninae</taxon>
        <taxon>Scymnini</taxon>
        <taxon>Cryptolaemus</taxon>
    </lineage>
</organism>
<keyword evidence="5 9" id="KW-1133">Transmembrane helix</keyword>
<dbReference type="Pfam" id="PF10261">
    <property type="entry name" value="FIT"/>
    <property type="match status" value="1"/>
</dbReference>
<keyword evidence="11" id="KW-1185">Reference proteome</keyword>
<dbReference type="PANTHER" id="PTHR23129">
    <property type="entry name" value="ACYL-COENZYME A DIPHOSPHATASE FITM2"/>
    <property type="match status" value="1"/>
</dbReference>
<feature type="transmembrane region" description="Helical" evidence="9">
    <location>
        <begin position="101"/>
        <end position="121"/>
    </location>
</feature>
<dbReference type="HAMAP" id="MF_03230">
    <property type="entry name" value="FITM2"/>
    <property type="match status" value="1"/>
</dbReference>
<reference evidence="10 11" key="1">
    <citation type="journal article" date="2021" name="BMC Biol.">
        <title>Horizontally acquired antibacterial genes associated with adaptive radiation of ladybird beetles.</title>
        <authorList>
            <person name="Li H.S."/>
            <person name="Tang X.F."/>
            <person name="Huang Y.H."/>
            <person name="Xu Z.Y."/>
            <person name="Chen M.L."/>
            <person name="Du X.Y."/>
            <person name="Qiu B.Y."/>
            <person name="Chen P.T."/>
            <person name="Zhang W."/>
            <person name="Slipinski A."/>
            <person name="Escalona H.E."/>
            <person name="Waterhouse R.M."/>
            <person name="Zwick A."/>
            <person name="Pang H."/>
        </authorList>
    </citation>
    <scope>NUCLEOTIDE SEQUENCE [LARGE SCALE GENOMIC DNA]</scope>
    <source>
        <strain evidence="10">SYSU2018</strain>
    </source>
</reference>
<keyword evidence="7 9" id="KW-0472">Membrane</keyword>
<evidence type="ECO:0000256" key="7">
    <source>
        <dbReference type="ARBA" id="ARBA00023136"/>
    </source>
</evidence>
<keyword evidence="4" id="KW-0256">Endoplasmic reticulum</keyword>
<accession>A0ABD2NCS3</accession>
<dbReference type="AlphaFoldDB" id="A0ABD2NCS3"/>
<gene>
    <name evidence="10" type="ORF">HHI36_020917</name>
</gene>
<evidence type="ECO:0000256" key="8">
    <source>
        <dbReference type="SAM" id="MobiDB-lite"/>
    </source>
</evidence>
<proteinExistence type="inferred from homology"/>
<evidence type="ECO:0000313" key="10">
    <source>
        <dbReference type="EMBL" id="KAL3276199.1"/>
    </source>
</evidence>
<keyword evidence="6" id="KW-0443">Lipid metabolism</keyword>
<dbReference type="InterPro" id="IPR046401">
    <property type="entry name" value="FITM1/2"/>
</dbReference>
<dbReference type="Proteomes" id="UP001516400">
    <property type="component" value="Unassembled WGS sequence"/>
</dbReference>
<dbReference type="InterPro" id="IPR019388">
    <property type="entry name" value="FIT"/>
</dbReference>
<feature type="region of interest" description="Disordered" evidence="8">
    <location>
        <begin position="1"/>
        <end position="31"/>
    </location>
</feature>
<evidence type="ECO:0000256" key="6">
    <source>
        <dbReference type="ARBA" id="ARBA00023098"/>
    </source>
</evidence>